<comment type="similarity">
    <text evidence="1">Belongs to the 'phage' integrase family.</text>
</comment>
<dbReference type="Gene3D" id="1.10.443.10">
    <property type="entry name" value="Intergrase catalytic core"/>
    <property type="match status" value="1"/>
</dbReference>
<comment type="caution">
    <text evidence="6">The sequence shown here is derived from an EMBL/GenBank/DDBJ whole genome shotgun (WGS) entry which is preliminary data.</text>
</comment>
<dbReference type="Pfam" id="PF14659">
    <property type="entry name" value="Phage_int_SAM_3"/>
    <property type="match status" value="1"/>
</dbReference>
<keyword evidence="4" id="KW-0233">DNA recombination</keyword>
<accession>A0A9Q4HC66</accession>
<dbReference type="InterPro" id="IPR013762">
    <property type="entry name" value="Integrase-like_cat_sf"/>
</dbReference>
<evidence type="ECO:0000313" key="7">
    <source>
        <dbReference type="Proteomes" id="UP001070352"/>
    </source>
</evidence>
<dbReference type="EMBL" id="JALANJ010000003">
    <property type="protein sequence ID" value="MCY8119552.1"/>
    <property type="molecule type" value="Genomic_DNA"/>
</dbReference>
<gene>
    <name evidence="6" type="ORF">MOC45_02860</name>
</gene>
<dbReference type="InterPro" id="IPR002104">
    <property type="entry name" value="Integrase_catalytic"/>
</dbReference>
<sequence length="388" mass="44184">MRGSVKQDKKTKKWFYEVTVSTDPVTGKRKRKKKRGFATEKAAQKALTALLAEIQNEGYVDPSKVPLSNYLAEFLKVRSTELEKETFKMEKGNMETHVIPELGKLALGKITSDRLQKFINKLLEEKGLQASSVKRIFDPLRIALDRAVMRGLIRENPANAVIKPKITRAEMTVWSREDVIRFLNFAKKDRMFMLFHLAFTTGLRQGELLGLRWKDLDMEQGLLRVTQVLTRDGELKPRGKSAAATRAVTLMDETIQLLKKHKVMLASEKLAAGEKYKDFGLILPSSKGTPLLHRNTNRSFDRLVKEYNELADKMKEVNNIEVPKLEKIRFHDMRHTHATLLLLAGENPKIVAERLGHSKVSVTLDTYSHVLPNMQKDVANKLAEVLNG</sequence>
<dbReference type="GO" id="GO:0006310">
    <property type="term" value="P:DNA recombination"/>
    <property type="evidence" value="ECO:0007669"/>
    <property type="project" value="UniProtKB-KW"/>
</dbReference>
<dbReference type="AlphaFoldDB" id="A0A9Q4HC66"/>
<keyword evidence="3" id="KW-0238">DNA-binding</keyword>
<dbReference type="SUPFAM" id="SSF56349">
    <property type="entry name" value="DNA breaking-rejoining enzymes"/>
    <property type="match status" value="1"/>
</dbReference>
<proteinExistence type="inferred from homology"/>
<keyword evidence="2" id="KW-0229">DNA integration</keyword>
<evidence type="ECO:0000256" key="3">
    <source>
        <dbReference type="ARBA" id="ARBA00023125"/>
    </source>
</evidence>
<evidence type="ECO:0000259" key="5">
    <source>
        <dbReference type="PROSITE" id="PS51898"/>
    </source>
</evidence>
<dbReference type="PANTHER" id="PTHR30349">
    <property type="entry name" value="PHAGE INTEGRASE-RELATED"/>
    <property type="match status" value="1"/>
</dbReference>
<dbReference type="InterPro" id="IPR050090">
    <property type="entry name" value="Tyrosine_recombinase_XerCD"/>
</dbReference>
<dbReference type="InterPro" id="IPR011010">
    <property type="entry name" value="DNA_brk_join_enz"/>
</dbReference>
<organism evidence="6 7">
    <name type="scientific">Bacillus spizizenii</name>
    <name type="common">Bacillus subtilis subsp. spizizenii</name>
    <dbReference type="NCBI Taxonomy" id="96241"/>
    <lineage>
        <taxon>Bacteria</taxon>
        <taxon>Bacillati</taxon>
        <taxon>Bacillota</taxon>
        <taxon>Bacilli</taxon>
        <taxon>Bacillales</taxon>
        <taxon>Bacillaceae</taxon>
        <taxon>Bacillus</taxon>
    </lineage>
</organism>
<protein>
    <submittedName>
        <fullName evidence="6">Site-specific integrase</fullName>
    </submittedName>
</protein>
<dbReference type="PANTHER" id="PTHR30349:SF64">
    <property type="entry name" value="PROPHAGE INTEGRASE INTD-RELATED"/>
    <property type="match status" value="1"/>
</dbReference>
<dbReference type="Pfam" id="PF14657">
    <property type="entry name" value="Arm-DNA-bind_4"/>
    <property type="match status" value="1"/>
</dbReference>
<dbReference type="GO" id="GO:0015074">
    <property type="term" value="P:DNA integration"/>
    <property type="evidence" value="ECO:0007669"/>
    <property type="project" value="UniProtKB-KW"/>
</dbReference>
<feature type="domain" description="Tyr recombinase" evidence="5">
    <location>
        <begin position="169"/>
        <end position="380"/>
    </location>
</feature>
<dbReference type="CDD" id="cd01189">
    <property type="entry name" value="INT_ICEBs1_C_like"/>
    <property type="match status" value="1"/>
</dbReference>
<dbReference type="Pfam" id="PF00589">
    <property type="entry name" value="Phage_integrase"/>
    <property type="match status" value="1"/>
</dbReference>
<dbReference type="GO" id="GO:0003677">
    <property type="term" value="F:DNA binding"/>
    <property type="evidence" value="ECO:0007669"/>
    <property type="project" value="UniProtKB-KW"/>
</dbReference>
<dbReference type="InterPro" id="IPR004107">
    <property type="entry name" value="Integrase_SAM-like_N"/>
</dbReference>
<dbReference type="PROSITE" id="PS51898">
    <property type="entry name" value="TYR_RECOMBINASE"/>
    <property type="match status" value="1"/>
</dbReference>
<dbReference type="InterPro" id="IPR010998">
    <property type="entry name" value="Integrase_recombinase_N"/>
</dbReference>
<dbReference type="Gene3D" id="1.10.150.130">
    <property type="match status" value="1"/>
</dbReference>
<evidence type="ECO:0000256" key="4">
    <source>
        <dbReference type="ARBA" id="ARBA00023172"/>
    </source>
</evidence>
<evidence type="ECO:0000256" key="1">
    <source>
        <dbReference type="ARBA" id="ARBA00008857"/>
    </source>
</evidence>
<dbReference type="Proteomes" id="UP001070352">
    <property type="component" value="Unassembled WGS sequence"/>
</dbReference>
<dbReference type="InterPro" id="IPR028259">
    <property type="entry name" value="AP2-like_int_N"/>
</dbReference>
<name>A0A9Q4HC66_BACSC</name>
<evidence type="ECO:0000256" key="2">
    <source>
        <dbReference type="ARBA" id="ARBA00022908"/>
    </source>
</evidence>
<evidence type="ECO:0000313" key="6">
    <source>
        <dbReference type="EMBL" id="MCY8119552.1"/>
    </source>
</evidence>
<reference evidence="6" key="1">
    <citation type="submission" date="2022-02" db="EMBL/GenBank/DDBJ databases">
        <title>Crop Bioprotection Bacillus Genome Sequencing.</title>
        <authorList>
            <person name="Dunlap C."/>
        </authorList>
    </citation>
    <scope>NUCLEOTIDE SEQUENCE</scope>
    <source>
        <strain evidence="6">M18B4</strain>
    </source>
</reference>